<proteinExistence type="predicted"/>
<protein>
    <submittedName>
        <fullName evidence="1">Uncharacterized protein</fullName>
    </submittedName>
</protein>
<organism evidence="1 2">
    <name type="scientific">Owenia fusiformis</name>
    <name type="common">Polychaete worm</name>
    <dbReference type="NCBI Taxonomy" id="6347"/>
    <lineage>
        <taxon>Eukaryota</taxon>
        <taxon>Metazoa</taxon>
        <taxon>Spiralia</taxon>
        <taxon>Lophotrochozoa</taxon>
        <taxon>Annelida</taxon>
        <taxon>Polychaeta</taxon>
        <taxon>Sedentaria</taxon>
        <taxon>Canalipalpata</taxon>
        <taxon>Sabellida</taxon>
        <taxon>Oweniida</taxon>
        <taxon>Oweniidae</taxon>
        <taxon>Owenia</taxon>
    </lineage>
</organism>
<keyword evidence="2" id="KW-1185">Reference proteome</keyword>
<evidence type="ECO:0000313" key="2">
    <source>
        <dbReference type="Proteomes" id="UP000749559"/>
    </source>
</evidence>
<dbReference type="Proteomes" id="UP000749559">
    <property type="component" value="Unassembled WGS sequence"/>
</dbReference>
<comment type="caution">
    <text evidence="1">The sequence shown here is derived from an EMBL/GenBank/DDBJ whole genome shotgun (WGS) entry which is preliminary data.</text>
</comment>
<dbReference type="EMBL" id="CAIIXF020000003">
    <property type="protein sequence ID" value="CAH1780338.1"/>
    <property type="molecule type" value="Genomic_DNA"/>
</dbReference>
<accession>A0A8J1Y7F2</accession>
<reference evidence="1" key="1">
    <citation type="submission" date="2022-03" db="EMBL/GenBank/DDBJ databases">
        <authorList>
            <person name="Martin C."/>
        </authorList>
    </citation>
    <scope>NUCLEOTIDE SEQUENCE</scope>
</reference>
<evidence type="ECO:0000313" key="1">
    <source>
        <dbReference type="EMBL" id="CAH1780338.1"/>
    </source>
</evidence>
<dbReference type="AlphaFoldDB" id="A0A8J1Y7F2"/>
<sequence length="420" mass="46606">MSTACNNMANVINFYPNELPKLCDTRYCNWEFDDYFFNIGNSTEQVMIYSLSHLALHCDIYRQLETVPVRLPFGPVCFNTPLCGQGSVEEVFCKAGSNIVTYLSNSSNSSVAYTCPSNYEGTGWEYRFEHDVCLDEETHSEWLIQPFPGTPVCNSSLFVIKRLYFQCFMSTCNRSVETYQVRDLRQCMLYACINGANVINYYSNGETRFVNCDLRYCNPVGNGEYDLKLANRAAPGYDIYALFYHEASPTTAPTKMTSVPRTEASTSIISTAITETIKLNTTTSSTTRTEAEVSTISSAITEATSTFNTTTSSATRTQAGVSTSTISSAITQATGASNMTNTTAKAIINDHEKAILRTITITLGIILFIAICVIVILPVMYRRQPAMLKQRTNFGTNMDDLTTMLEKVKTQMGSDNVAMA</sequence>
<name>A0A8J1Y7F2_OWEFU</name>
<gene>
    <name evidence="1" type="ORF">OFUS_LOCUS7041</name>
</gene>